<evidence type="ECO:0000313" key="15">
    <source>
        <dbReference type="Proteomes" id="UP000030023"/>
    </source>
</evidence>
<evidence type="ECO:0000256" key="9">
    <source>
        <dbReference type="ARBA" id="ARBA00032005"/>
    </source>
</evidence>
<reference evidence="14 15" key="1">
    <citation type="journal article" date="2014" name="Antonie Van Leeuwenhoek">
        <title>Oenococcus alcoholitolerans sp. nov., a lactic acid bacteria isolated from cachaca and ethanol fermentation processes.</title>
        <authorList>
            <person name="Badotti F."/>
            <person name="Moreira A.P."/>
            <person name="Tonon L.A."/>
            <person name="de Lucena B.T."/>
            <person name="Gomes Fde C."/>
            <person name="Kruger R."/>
            <person name="Thompson C.C."/>
            <person name="de Morais M.A.Jr."/>
            <person name="Rosa C.A."/>
            <person name="Thompson F.L."/>
        </authorList>
    </citation>
    <scope>NUCLEOTIDE SEQUENCE [LARGE SCALE GENOMIC DNA]</scope>
    <source>
        <strain evidence="14 15">UFRJ-M7.2.18</strain>
    </source>
</reference>
<dbReference type="NCBIfam" id="TIGR01354">
    <property type="entry name" value="cyt_deam_tetra"/>
    <property type="match status" value="1"/>
</dbReference>
<dbReference type="InterPro" id="IPR002125">
    <property type="entry name" value="CMP_dCMP_dom"/>
</dbReference>
<dbReference type="InterPro" id="IPR016193">
    <property type="entry name" value="Cytidine_deaminase-like"/>
</dbReference>
<name>A0ABR4XQY5_9LACO</name>
<evidence type="ECO:0000256" key="7">
    <source>
        <dbReference type="ARBA" id="ARBA00022801"/>
    </source>
</evidence>
<dbReference type="PROSITE" id="PS00903">
    <property type="entry name" value="CYT_DCMP_DEAMINASES_1"/>
    <property type="match status" value="1"/>
</dbReference>
<comment type="caution">
    <text evidence="14">The sequence shown here is derived from an EMBL/GenBank/DDBJ whole genome shotgun (WGS) entry which is preliminary data.</text>
</comment>
<accession>A0ABR4XQY5</accession>
<dbReference type="EC" id="3.5.4.5" evidence="4 12"/>
<dbReference type="EMBL" id="AXCV01000252">
    <property type="protein sequence ID" value="KGO31680.1"/>
    <property type="molecule type" value="Genomic_DNA"/>
</dbReference>
<evidence type="ECO:0000259" key="13">
    <source>
        <dbReference type="PROSITE" id="PS51747"/>
    </source>
</evidence>
<keyword evidence="7 12" id="KW-0378">Hydrolase</keyword>
<evidence type="ECO:0000256" key="4">
    <source>
        <dbReference type="ARBA" id="ARBA00012783"/>
    </source>
</evidence>
<comment type="function">
    <text evidence="2 12">This enzyme scavenges exogenous and endogenous cytidine and 2'-deoxycytidine for UMP synthesis.</text>
</comment>
<protein>
    <recommendedName>
        <fullName evidence="5 12">Cytidine deaminase</fullName>
        <ecNumber evidence="4 12">3.5.4.5</ecNumber>
    </recommendedName>
    <alternativeName>
        <fullName evidence="9 12">Cytidine aminohydrolase</fullName>
    </alternativeName>
</protein>
<evidence type="ECO:0000256" key="11">
    <source>
        <dbReference type="ARBA" id="ARBA00049558"/>
    </source>
</evidence>
<keyword evidence="15" id="KW-1185">Reference proteome</keyword>
<evidence type="ECO:0000256" key="8">
    <source>
        <dbReference type="ARBA" id="ARBA00022833"/>
    </source>
</evidence>
<evidence type="ECO:0000256" key="12">
    <source>
        <dbReference type="RuleBase" id="RU364006"/>
    </source>
</evidence>
<dbReference type="PANTHER" id="PTHR11644:SF2">
    <property type="entry name" value="CYTIDINE DEAMINASE"/>
    <property type="match status" value="1"/>
</dbReference>
<dbReference type="PANTHER" id="PTHR11644">
    <property type="entry name" value="CYTIDINE DEAMINASE"/>
    <property type="match status" value="1"/>
</dbReference>
<dbReference type="InterPro" id="IPR050202">
    <property type="entry name" value="Cyt/Deoxycyt_deaminase"/>
</dbReference>
<dbReference type="Pfam" id="PF00383">
    <property type="entry name" value="dCMP_cyt_deam_1"/>
    <property type="match status" value="1"/>
</dbReference>
<comment type="catalytic activity">
    <reaction evidence="10 12">
        <text>2'-deoxycytidine + H2O + H(+) = 2'-deoxyuridine + NH4(+)</text>
        <dbReference type="Rhea" id="RHEA:13433"/>
        <dbReference type="ChEBI" id="CHEBI:15377"/>
        <dbReference type="ChEBI" id="CHEBI:15378"/>
        <dbReference type="ChEBI" id="CHEBI:15698"/>
        <dbReference type="ChEBI" id="CHEBI:16450"/>
        <dbReference type="ChEBI" id="CHEBI:28938"/>
        <dbReference type="EC" id="3.5.4.5"/>
    </reaction>
</comment>
<dbReference type="NCBIfam" id="NF004064">
    <property type="entry name" value="PRK05578.1"/>
    <property type="match status" value="1"/>
</dbReference>
<evidence type="ECO:0000256" key="10">
    <source>
        <dbReference type="ARBA" id="ARBA00049252"/>
    </source>
</evidence>
<dbReference type="CDD" id="cd01283">
    <property type="entry name" value="cytidine_deaminase"/>
    <property type="match status" value="1"/>
</dbReference>
<comment type="similarity">
    <text evidence="3 12">Belongs to the cytidine and deoxycytidylate deaminase family.</text>
</comment>
<keyword evidence="6 12" id="KW-0479">Metal-binding</keyword>
<evidence type="ECO:0000256" key="1">
    <source>
        <dbReference type="ARBA" id="ARBA00001947"/>
    </source>
</evidence>
<comment type="cofactor">
    <cofactor evidence="1 12">
        <name>Zn(2+)</name>
        <dbReference type="ChEBI" id="CHEBI:29105"/>
    </cofactor>
</comment>
<sequence length="136" mass="14844">MNTAVSDAEYKRLLETAVKELDRAYVNYSHFPVGAALLTEDGSIFGGCNIENVAFGSTMCAERTAIFSAIAAGHRRFKALLVTGKTADPISPCGACRQVMVEWFQKDMPIYLTNVSEKSFKTDLAHLLPGSFDDLS</sequence>
<evidence type="ECO:0000256" key="3">
    <source>
        <dbReference type="ARBA" id="ARBA00006576"/>
    </source>
</evidence>
<dbReference type="InterPro" id="IPR016192">
    <property type="entry name" value="APOBEC/CMP_deaminase_Zn-bd"/>
</dbReference>
<evidence type="ECO:0000313" key="14">
    <source>
        <dbReference type="EMBL" id="KGO31680.1"/>
    </source>
</evidence>
<gene>
    <name evidence="14" type="ORF">Q757_05710</name>
</gene>
<dbReference type="Gene3D" id="3.40.140.10">
    <property type="entry name" value="Cytidine Deaminase, domain 2"/>
    <property type="match status" value="1"/>
</dbReference>
<keyword evidence="8 12" id="KW-0862">Zinc</keyword>
<dbReference type="PROSITE" id="PS51747">
    <property type="entry name" value="CYT_DCMP_DEAMINASES_2"/>
    <property type="match status" value="1"/>
</dbReference>
<dbReference type="InterPro" id="IPR006262">
    <property type="entry name" value="Cyt_deam_tetra"/>
</dbReference>
<evidence type="ECO:0000256" key="6">
    <source>
        <dbReference type="ARBA" id="ARBA00022723"/>
    </source>
</evidence>
<comment type="catalytic activity">
    <reaction evidence="11 12">
        <text>cytidine + H2O + H(+) = uridine + NH4(+)</text>
        <dbReference type="Rhea" id="RHEA:16069"/>
        <dbReference type="ChEBI" id="CHEBI:15377"/>
        <dbReference type="ChEBI" id="CHEBI:15378"/>
        <dbReference type="ChEBI" id="CHEBI:16704"/>
        <dbReference type="ChEBI" id="CHEBI:17562"/>
        <dbReference type="ChEBI" id="CHEBI:28938"/>
        <dbReference type="EC" id="3.5.4.5"/>
    </reaction>
</comment>
<feature type="domain" description="CMP/dCMP-type deaminase" evidence="13">
    <location>
        <begin position="8"/>
        <end position="135"/>
    </location>
</feature>
<evidence type="ECO:0000256" key="2">
    <source>
        <dbReference type="ARBA" id="ARBA00003949"/>
    </source>
</evidence>
<dbReference type="Proteomes" id="UP000030023">
    <property type="component" value="Unassembled WGS sequence"/>
</dbReference>
<dbReference type="SUPFAM" id="SSF53927">
    <property type="entry name" value="Cytidine deaminase-like"/>
    <property type="match status" value="1"/>
</dbReference>
<organism evidence="14 15">
    <name type="scientific">Oenococcus alcoholitolerans</name>
    <dbReference type="NCBI Taxonomy" id="931074"/>
    <lineage>
        <taxon>Bacteria</taxon>
        <taxon>Bacillati</taxon>
        <taxon>Bacillota</taxon>
        <taxon>Bacilli</taxon>
        <taxon>Lactobacillales</taxon>
        <taxon>Lactobacillaceae</taxon>
        <taxon>Oenococcus</taxon>
    </lineage>
</organism>
<evidence type="ECO:0000256" key="5">
    <source>
        <dbReference type="ARBA" id="ARBA00018266"/>
    </source>
</evidence>
<proteinExistence type="inferred from homology"/>